<keyword evidence="1" id="KW-0175">Coiled coil</keyword>
<dbReference type="OrthoDB" id="7923834at2"/>
<keyword evidence="2" id="KW-0732">Signal</keyword>
<protein>
    <submittedName>
        <fullName evidence="3">Type IV secretion system protein VirB5</fullName>
    </submittedName>
</protein>
<feature type="coiled-coil region" evidence="1">
    <location>
        <begin position="55"/>
        <end position="174"/>
    </location>
</feature>
<evidence type="ECO:0000313" key="4">
    <source>
        <dbReference type="Proteomes" id="UP000230791"/>
    </source>
</evidence>
<reference evidence="3 4" key="1">
    <citation type="submission" date="2017-06" db="EMBL/GenBank/DDBJ databases">
        <title>Draft genome of Bartonella tribocorum C635.</title>
        <authorList>
            <person name="Hadjadj L."/>
            <person name="Jiyipong T."/>
            <person name="Diene S.M."/>
            <person name="Morand S."/>
            <person name="Rolain J.-M."/>
        </authorList>
    </citation>
    <scope>NUCLEOTIDE SEQUENCE [LARGE SCALE GENOMIC DNA]</scope>
    <source>
        <strain evidence="3 4">C635</strain>
    </source>
</reference>
<sequence length="177" mass="20400">MKKYGLVTLLSFSFISHTIAQTPPDVDEYYRQALENTQKLNAVKSETAETIYKTAAETTKKIKEISDQLEHLKAQIETTATETTTDTAKKSQLEELQKLQALRQELQVKVSLLQADLQANSLKLQSLAMIQARDTKTKEELREEKVQENYKQIQAQLKEKEEKLKEKLESMRTNVRL</sequence>
<proteinExistence type="predicted"/>
<dbReference type="RefSeq" id="WP_100130607.1">
    <property type="nucleotide sequence ID" value="NZ_CADDYJ010000005.1"/>
</dbReference>
<organism evidence="3 4">
    <name type="scientific">Bartonella tribocorum</name>
    <dbReference type="NCBI Taxonomy" id="85701"/>
    <lineage>
        <taxon>Bacteria</taxon>
        <taxon>Pseudomonadati</taxon>
        <taxon>Pseudomonadota</taxon>
        <taxon>Alphaproteobacteria</taxon>
        <taxon>Hyphomicrobiales</taxon>
        <taxon>Bartonellaceae</taxon>
        <taxon>Bartonella</taxon>
    </lineage>
</organism>
<evidence type="ECO:0000256" key="1">
    <source>
        <dbReference type="SAM" id="Coils"/>
    </source>
</evidence>
<evidence type="ECO:0000256" key="2">
    <source>
        <dbReference type="SAM" id="SignalP"/>
    </source>
</evidence>
<name>A0A2M6UVC9_9HYPH</name>
<accession>A0A2M6UVC9</accession>
<dbReference type="Proteomes" id="UP000230791">
    <property type="component" value="Unassembled WGS sequence"/>
</dbReference>
<dbReference type="AlphaFoldDB" id="A0A2M6UVC9"/>
<feature type="signal peptide" evidence="2">
    <location>
        <begin position="1"/>
        <end position="20"/>
    </location>
</feature>
<feature type="chain" id="PRO_5014695302" evidence="2">
    <location>
        <begin position="21"/>
        <end position="177"/>
    </location>
</feature>
<gene>
    <name evidence="3" type="ORF">CEV08_04860</name>
</gene>
<dbReference type="EMBL" id="NJPP01000013">
    <property type="protein sequence ID" value="PIT70129.1"/>
    <property type="molecule type" value="Genomic_DNA"/>
</dbReference>
<comment type="caution">
    <text evidence="3">The sequence shown here is derived from an EMBL/GenBank/DDBJ whole genome shotgun (WGS) entry which is preliminary data.</text>
</comment>
<evidence type="ECO:0000313" key="3">
    <source>
        <dbReference type="EMBL" id="PIT70129.1"/>
    </source>
</evidence>